<evidence type="ECO:0000256" key="1">
    <source>
        <dbReference type="ARBA" id="ARBA00004141"/>
    </source>
</evidence>
<name>A0ABP1PPX7_9HEXA</name>
<accession>A0ABP1PPX7</accession>
<sequence length="590" mass="68190">MADKTQASLECCPRNRRLEGFIAQRIRESIFHGVKYLVTPNLHYSESEYDRQLREGMKKNLTEDQLLKDPGFENLLSEFLQLGRFCFQAKSFRRYFEEDIYDAKGHPDYLLSVNKDLLSLDNENYAILNEIMDLYNNELGDLYKDVTHNCEDMILKCMWENKVLPCQKLFFEIDTRHGHCCVFNMIPKYILGNLKDNDTRTTSEKSHLPKLAIEEWKQFDTSNMILPEDSTVKRSYPRHQKAGGKPFGLSILINPELDLYSTCNTNDAVGFKADFTFQMVPHSPISFPRIMDKGMAIPPSSEVFVEIEPVLTIGHDDLISVDRTKRHCYVKGEMKLKHYKFYSAENCLEECIAEFMYQNCSCIRYEMPRNSSQKLCGPKDSDCITRVRMASAGKSGRCSYCWPPCTEVRYKLQQTQLPLRENYSSFLYDTHKEQNKTASNYSILHIYFGTDSLYATERNSLYDASALIANAGGLLGLTLGFSIIALLQLIYFFTLEAWFRYKSMRESDTVTPFKNENKDLLNPPIPMFNVTGAPRPTVESEPEHYNWAQRRTQILRHTGPVNNGVSTNNATESMFKRILISKHSPFPYLS</sequence>
<evidence type="ECO:0008006" key="16">
    <source>
        <dbReference type="Google" id="ProtNLM"/>
    </source>
</evidence>
<dbReference type="Pfam" id="PF00858">
    <property type="entry name" value="ASC"/>
    <property type="match status" value="1"/>
</dbReference>
<reference evidence="14 15" key="1">
    <citation type="submission" date="2024-08" db="EMBL/GenBank/DDBJ databases">
        <authorList>
            <person name="Cucini C."/>
            <person name="Frati F."/>
        </authorList>
    </citation>
    <scope>NUCLEOTIDE SEQUENCE [LARGE SCALE GENOMIC DNA]</scope>
</reference>
<evidence type="ECO:0000256" key="8">
    <source>
        <dbReference type="ARBA" id="ARBA00023065"/>
    </source>
</evidence>
<evidence type="ECO:0000256" key="2">
    <source>
        <dbReference type="ARBA" id="ARBA00007193"/>
    </source>
</evidence>
<comment type="caution">
    <text evidence="14">The sequence shown here is derived from an EMBL/GenBank/DDBJ whole genome shotgun (WGS) entry which is preliminary data.</text>
</comment>
<feature type="transmembrane region" description="Helical" evidence="13">
    <location>
        <begin position="474"/>
        <end position="495"/>
    </location>
</feature>
<dbReference type="PANTHER" id="PTHR11690:SF243">
    <property type="entry name" value="PICKPOCKET 12-RELATED"/>
    <property type="match status" value="1"/>
</dbReference>
<evidence type="ECO:0000313" key="14">
    <source>
        <dbReference type="EMBL" id="CAL8073009.1"/>
    </source>
</evidence>
<organism evidence="14 15">
    <name type="scientific">Orchesella dallaii</name>
    <dbReference type="NCBI Taxonomy" id="48710"/>
    <lineage>
        <taxon>Eukaryota</taxon>
        <taxon>Metazoa</taxon>
        <taxon>Ecdysozoa</taxon>
        <taxon>Arthropoda</taxon>
        <taxon>Hexapoda</taxon>
        <taxon>Collembola</taxon>
        <taxon>Entomobryomorpha</taxon>
        <taxon>Entomobryoidea</taxon>
        <taxon>Orchesellidae</taxon>
        <taxon>Orchesellinae</taxon>
        <taxon>Orchesella</taxon>
    </lineage>
</organism>
<keyword evidence="7" id="KW-0915">Sodium</keyword>
<keyword evidence="4 12" id="KW-0894">Sodium channel</keyword>
<keyword evidence="6 13" id="KW-1133">Transmembrane helix</keyword>
<evidence type="ECO:0000256" key="4">
    <source>
        <dbReference type="ARBA" id="ARBA00022461"/>
    </source>
</evidence>
<comment type="subcellular location">
    <subcellularLocation>
        <location evidence="1">Membrane</location>
        <topology evidence="1">Multi-pass membrane protein</topology>
    </subcellularLocation>
</comment>
<proteinExistence type="inferred from homology"/>
<dbReference type="PANTHER" id="PTHR11690">
    <property type="entry name" value="AMILORIDE-SENSITIVE SODIUM CHANNEL-RELATED"/>
    <property type="match status" value="1"/>
</dbReference>
<keyword evidence="9 13" id="KW-0472">Membrane</keyword>
<evidence type="ECO:0000256" key="9">
    <source>
        <dbReference type="ARBA" id="ARBA00023136"/>
    </source>
</evidence>
<evidence type="ECO:0000256" key="11">
    <source>
        <dbReference type="ARBA" id="ARBA00023303"/>
    </source>
</evidence>
<evidence type="ECO:0000256" key="3">
    <source>
        <dbReference type="ARBA" id="ARBA00022448"/>
    </source>
</evidence>
<protein>
    <recommendedName>
        <fullName evidence="16">Pickpocket protein 28</fullName>
    </recommendedName>
</protein>
<evidence type="ECO:0000256" key="12">
    <source>
        <dbReference type="RuleBase" id="RU000679"/>
    </source>
</evidence>
<dbReference type="Gene3D" id="1.10.287.770">
    <property type="entry name" value="YojJ-like"/>
    <property type="match status" value="1"/>
</dbReference>
<dbReference type="Gene3D" id="2.60.470.10">
    <property type="entry name" value="Acid-sensing ion channels like domains"/>
    <property type="match status" value="1"/>
</dbReference>
<dbReference type="Proteomes" id="UP001642540">
    <property type="component" value="Unassembled WGS sequence"/>
</dbReference>
<gene>
    <name evidence="14" type="ORF">ODALV1_LOCUS2440</name>
</gene>
<keyword evidence="5 12" id="KW-0812">Transmembrane</keyword>
<evidence type="ECO:0000256" key="7">
    <source>
        <dbReference type="ARBA" id="ARBA00023053"/>
    </source>
</evidence>
<evidence type="ECO:0000313" key="15">
    <source>
        <dbReference type="Proteomes" id="UP001642540"/>
    </source>
</evidence>
<keyword evidence="3 12" id="KW-0813">Transport</keyword>
<dbReference type="EMBL" id="CAXLJM020000007">
    <property type="protein sequence ID" value="CAL8073009.1"/>
    <property type="molecule type" value="Genomic_DNA"/>
</dbReference>
<evidence type="ECO:0000256" key="10">
    <source>
        <dbReference type="ARBA" id="ARBA00023201"/>
    </source>
</evidence>
<keyword evidence="11 12" id="KW-0407">Ion channel</keyword>
<evidence type="ECO:0000256" key="13">
    <source>
        <dbReference type="SAM" id="Phobius"/>
    </source>
</evidence>
<keyword evidence="8 12" id="KW-0406">Ion transport</keyword>
<comment type="similarity">
    <text evidence="2 12">Belongs to the amiloride-sensitive sodium channel (TC 1.A.6) family.</text>
</comment>
<evidence type="ECO:0000256" key="5">
    <source>
        <dbReference type="ARBA" id="ARBA00022692"/>
    </source>
</evidence>
<keyword evidence="15" id="KW-1185">Reference proteome</keyword>
<evidence type="ECO:0000256" key="6">
    <source>
        <dbReference type="ARBA" id="ARBA00022989"/>
    </source>
</evidence>
<keyword evidence="10 12" id="KW-0739">Sodium transport</keyword>
<dbReference type="InterPro" id="IPR001873">
    <property type="entry name" value="ENaC"/>
</dbReference>